<keyword evidence="2" id="KW-1185">Reference proteome</keyword>
<evidence type="ECO:0000313" key="2">
    <source>
        <dbReference type="Proteomes" id="UP000327044"/>
    </source>
</evidence>
<protein>
    <submittedName>
        <fullName evidence="1">Uncharacterized protein</fullName>
    </submittedName>
</protein>
<dbReference type="EMBL" id="VVIM01000010">
    <property type="protein sequence ID" value="KAB0791969.1"/>
    <property type="molecule type" value="Genomic_DNA"/>
</dbReference>
<reference evidence="1 2" key="1">
    <citation type="journal article" date="2018" name="Elife">
        <title>Firefly genomes illuminate parallel origins of bioluminescence in beetles.</title>
        <authorList>
            <person name="Fallon T.R."/>
            <person name="Lower S.E."/>
            <person name="Chang C.H."/>
            <person name="Bessho-Uehara M."/>
            <person name="Martin G.J."/>
            <person name="Bewick A.J."/>
            <person name="Behringer M."/>
            <person name="Debat H.J."/>
            <person name="Wong I."/>
            <person name="Day J.C."/>
            <person name="Suvorov A."/>
            <person name="Silva C.J."/>
            <person name="Stanger-Hall K.F."/>
            <person name="Hall D.W."/>
            <person name="Schmitz R.J."/>
            <person name="Nelson D.R."/>
            <person name="Lewis S.M."/>
            <person name="Shigenobu S."/>
            <person name="Bybee S.M."/>
            <person name="Larracuente A.M."/>
            <person name="Oba Y."/>
            <person name="Weng J.K."/>
        </authorList>
    </citation>
    <scope>NUCLEOTIDE SEQUENCE [LARGE SCALE GENOMIC DNA]</scope>
    <source>
        <strain evidence="1">1611_PpyrPB1</strain>
        <tissue evidence="1">Whole body</tissue>
    </source>
</reference>
<dbReference type="InParanoid" id="A0A5N4A3X3"/>
<gene>
    <name evidence="1" type="ORF">PPYR_13930</name>
</gene>
<evidence type="ECO:0000313" key="1">
    <source>
        <dbReference type="EMBL" id="KAB0791969.1"/>
    </source>
</evidence>
<name>A0A5N4A3X3_PHOPY</name>
<dbReference type="Proteomes" id="UP000327044">
    <property type="component" value="Unassembled WGS sequence"/>
</dbReference>
<feature type="non-terminal residue" evidence="1">
    <location>
        <position position="68"/>
    </location>
</feature>
<organism evidence="1 2">
    <name type="scientific">Photinus pyralis</name>
    <name type="common">Common eastern firefly</name>
    <name type="synonym">Lampyris pyralis</name>
    <dbReference type="NCBI Taxonomy" id="7054"/>
    <lineage>
        <taxon>Eukaryota</taxon>
        <taxon>Metazoa</taxon>
        <taxon>Ecdysozoa</taxon>
        <taxon>Arthropoda</taxon>
        <taxon>Hexapoda</taxon>
        <taxon>Insecta</taxon>
        <taxon>Pterygota</taxon>
        <taxon>Neoptera</taxon>
        <taxon>Endopterygota</taxon>
        <taxon>Coleoptera</taxon>
        <taxon>Polyphaga</taxon>
        <taxon>Elateriformia</taxon>
        <taxon>Elateroidea</taxon>
        <taxon>Lampyridae</taxon>
        <taxon>Lampyrinae</taxon>
        <taxon>Photinus</taxon>
    </lineage>
</organism>
<comment type="caution">
    <text evidence="1">The sequence shown here is derived from an EMBL/GenBank/DDBJ whole genome shotgun (WGS) entry which is preliminary data.</text>
</comment>
<proteinExistence type="predicted"/>
<feature type="non-terminal residue" evidence="1">
    <location>
        <position position="1"/>
    </location>
</feature>
<dbReference type="AlphaFoldDB" id="A0A5N4A3X3"/>
<sequence length="68" mass="8263">YEKQYQLQLEREQQIRLMIEKEQRFIDQLRSEIAVSPNDKKSEKLVKAESNLQKLHTILQNHVRTQNE</sequence>
<accession>A0A5N4A3X3</accession>